<dbReference type="AlphaFoldDB" id="A0A1C3RFB6"/>
<evidence type="ECO:0000313" key="1">
    <source>
        <dbReference type="EMBL" id="SCA55904.1"/>
    </source>
</evidence>
<gene>
    <name evidence="1" type="ORF">MTBPR1_140022</name>
</gene>
<keyword evidence="2" id="KW-1185">Reference proteome</keyword>
<reference evidence="1 2" key="1">
    <citation type="submission" date="2016-07" db="EMBL/GenBank/DDBJ databases">
        <authorList>
            <person name="Lefevre C.T."/>
        </authorList>
    </citation>
    <scope>NUCLEOTIDE SEQUENCE [LARGE SCALE GENOMIC DNA]</scope>
    <source>
        <strain evidence="1">PR1</strain>
    </source>
</reference>
<name>A0A1C3RFB6_9PROT</name>
<dbReference type="EMBL" id="FLYE01000006">
    <property type="protein sequence ID" value="SCA55904.1"/>
    <property type="molecule type" value="Genomic_DNA"/>
</dbReference>
<accession>A0A1C3RFB6</accession>
<proteinExistence type="predicted"/>
<dbReference type="Proteomes" id="UP000231658">
    <property type="component" value="Unassembled WGS sequence"/>
</dbReference>
<evidence type="ECO:0000313" key="2">
    <source>
        <dbReference type="Proteomes" id="UP000231658"/>
    </source>
</evidence>
<protein>
    <submittedName>
        <fullName evidence="1">Uncharacterized protein</fullName>
    </submittedName>
</protein>
<sequence length="128" mass="14683">MTTELTVKAVIKTIQKNTITQTFTISDEEFFKGWQSGEKTRIKNFVSLELGKVADLIAAGKNDIARNIAFAKALFLIGKVRSTWTRRKELDIHFTADLSDFFNDQFSLEIETKSKSRRYTLGQYSTFD</sequence>
<dbReference type="RefSeq" id="WP_069186604.1">
    <property type="nucleotide sequence ID" value="NZ_FLYE01000006.1"/>
</dbReference>
<organism evidence="1 2">
    <name type="scientific">Candidatus Terasakiella magnetica</name>
    <dbReference type="NCBI Taxonomy" id="1867952"/>
    <lineage>
        <taxon>Bacteria</taxon>
        <taxon>Pseudomonadati</taxon>
        <taxon>Pseudomonadota</taxon>
        <taxon>Alphaproteobacteria</taxon>
        <taxon>Rhodospirillales</taxon>
        <taxon>Terasakiellaceae</taxon>
        <taxon>Terasakiella</taxon>
    </lineage>
</organism>